<reference evidence="12 13" key="1">
    <citation type="submission" date="2018-06" db="EMBL/GenBank/DDBJ databases">
        <title>Genomic Encyclopedia of Type Strains, Phase III (KMG-III): the genomes of soil and plant-associated and newly described type strains.</title>
        <authorList>
            <person name="Whitman W."/>
        </authorList>
    </citation>
    <scope>NUCLEOTIDE SEQUENCE [LARGE SCALE GENOMIC DNA]</scope>
    <source>
        <strain evidence="12 13">CECT 7646</strain>
    </source>
</reference>
<evidence type="ECO:0000256" key="4">
    <source>
        <dbReference type="ARBA" id="ARBA00022695"/>
    </source>
</evidence>
<evidence type="ECO:0000256" key="6">
    <source>
        <dbReference type="ARBA" id="ARBA00023134"/>
    </source>
</evidence>
<dbReference type="InterPro" id="IPR005835">
    <property type="entry name" value="NTP_transferase_dom"/>
</dbReference>
<feature type="domain" description="Nucleotidyl transferase" evidence="9">
    <location>
        <begin position="1"/>
        <end position="290"/>
    </location>
</feature>
<feature type="domain" description="MannoseP isomerase/GMP-like beta-helix" evidence="11">
    <location>
        <begin position="303"/>
        <end position="354"/>
    </location>
</feature>
<evidence type="ECO:0000259" key="10">
    <source>
        <dbReference type="Pfam" id="PF01050"/>
    </source>
</evidence>
<dbReference type="FunFam" id="2.60.120.10:FF:000032">
    <property type="entry name" value="Mannose-1-phosphate guanylyltransferase/mannose-6-phosphate isomerase"/>
    <property type="match status" value="1"/>
</dbReference>
<dbReference type="InterPro" id="IPR014710">
    <property type="entry name" value="RmlC-like_jellyroll"/>
</dbReference>
<evidence type="ECO:0000256" key="7">
    <source>
        <dbReference type="ARBA" id="ARBA00047343"/>
    </source>
</evidence>
<evidence type="ECO:0000256" key="8">
    <source>
        <dbReference type="RuleBase" id="RU004190"/>
    </source>
</evidence>
<dbReference type="Proteomes" id="UP000247540">
    <property type="component" value="Unassembled WGS sequence"/>
</dbReference>
<feature type="domain" description="Mannose-6-phosphate isomerase type II C-terminal" evidence="10">
    <location>
        <begin position="360"/>
        <end position="472"/>
    </location>
</feature>
<dbReference type="GO" id="GO:0016853">
    <property type="term" value="F:isomerase activity"/>
    <property type="evidence" value="ECO:0007669"/>
    <property type="project" value="UniProtKB-KW"/>
</dbReference>
<evidence type="ECO:0000256" key="5">
    <source>
        <dbReference type="ARBA" id="ARBA00022741"/>
    </source>
</evidence>
<dbReference type="EC" id="2.7.7.13" evidence="2"/>
<dbReference type="CDD" id="cd02213">
    <property type="entry name" value="cupin_PMI_typeII_C"/>
    <property type="match status" value="1"/>
</dbReference>
<evidence type="ECO:0000313" key="12">
    <source>
        <dbReference type="EMBL" id="PYE78712.1"/>
    </source>
</evidence>
<comment type="caution">
    <text evidence="12">The sequence shown here is derived from an EMBL/GenBank/DDBJ whole genome shotgun (WGS) entry which is preliminary data.</text>
</comment>
<dbReference type="CDD" id="cd02509">
    <property type="entry name" value="GDP-M1P_Guanylyltransferase"/>
    <property type="match status" value="1"/>
</dbReference>
<dbReference type="GO" id="GO:0000271">
    <property type="term" value="P:polysaccharide biosynthetic process"/>
    <property type="evidence" value="ECO:0007669"/>
    <property type="project" value="InterPro"/>
</dbReference>
<dbReference type="PANTHER" id="PTHR46390">
    <property type="entry name" value="MANNOSE-1-PHOSPHATE GUANYLYLTRANSFERASE"/>
    <property type="match status" value="1"/>
</dbReference>
<gene>
    <name evidence="12" type="ORF">DFQ15_10571</name>
</gene>
<dbReference type="Pfam" id="PF00483">
    <property type="entry name" value="NTP_transferase"/>
    <property type="match status" value="1"/>
</dbReference>
<dbReference type="InterPro" id="IPR001538">
    <property type="entry name" value="Man6P_isomerase-2_C"/>
</dbReference>
<dbReference type="SUPFAM" id="SSF51182">
    <property type="entry name" value="RmlC-like cupins"/>
    <property type="match status" value="1"/>
</dbReference>
<accession>A0A318SN42</accession>
<protein>
    <recommendedName>
        <fullName evidence="2">mannose-1-phosphate guanylyltransferase</fullName>
        <ecNumber evidence="2">2.7.7.13</ecNumber>
    </recommendedName>
</protein>
<dbReference type="Gene3D" id="2.60.120.10">
    <property type="entry name" value="Jelly Rolls"/>
    <property type="match status" value="1"/>
</dbReference>
<dbReference type="PANTHER" id="PTHR46390:SF1">
    <property type="entry name" value="MANNOSE-1-PHOSPHATE GUANYLYLTRANSFERASE"/>
    <property type="match status" value="1"/>
</dbReference>
<keyword evidence="12" id="KW-0413">Isomerase</keyword>
<organism evidence="12 13">
    <name type="scientific">Xylophilus ampelinus</name>
    <dbReference type="NCBI Taxonomy" id="54067"/>
    <lineage>
        <taxon>Bacteria</taxon>
        <taxon>Pseudomonadati</taxon>
        <taxon>Pseudomonadota</taxon>
        <taxon>Betaproteobacteria</taxon>
        <taxon>Burkholderiales</taxon>
        <taxon>Xylophilus</taxon>
    </lineage>
</organism>
<dbReference type="GO" id="GO:0009298">
    <property type="term" value="P:GDP-mannose biosynthetic process"/>
    <property type="evidence" value="ECO:0007669"/>
    <property type="project" value="TreeGrafter"/>
</dbReference>
<evidence type="ECO:0000259" key="11">
    <source>
        <dbReference type="Pfam" id="PF22640"/>
    </source>
</evidence>
<dbReference type="SUPFAM" id="SSF53448">
    <property type="entry name" value="Nucleotide-diphospho-sugar transferases"/>
    <property type="match status" value="1"/>
</dbReference>
<dbReference type="Pfam" id="PF22640">
    <property type="entry name" value="ManC_GMP_beta-helix"/>
    <property type="match status" value="1"/>
</dbReference>
<dbReference type="InterPro" id="IPR011051">
    <property type="entry name" value="RmlC_Cupin_sf"/>
</dbReference>
<dbReference type="FunFam" id="3.90.550.10:FF:000046">
    <property type="entry name" value="Mannose-1-phosphate guanylyltransferase (GDP)"/>
    <property type="match status" value="1"/>
</dbReference>
<proteinExistence type="inferred from homology"/>
<dbReference type="EMBL" id="QJTC01000005">
    <property type="protein sequence ID" value="PYE78712.1"/>
    <property type="molecule type" value="Genomic_DNA"/>
</dbReference>
<evidence type="ECO:0000259" key="9">
    <source>
        <dbReference type="Pfam" id="PF00483"/>
    </source>
</evidence>
<comment type="catalytic activity">
    <reaction evidence="7">
        <text>alpha-D-mannose 1-phosphate + GTP + H(+) = GDP-alpha-D-mannose + diphosphate</text>
        <dbReference type="Rhea" id="RHEA:15229"/>
        <dbReference type="ChEBI" id="CHEBI:15378"/>
        <dbReference type="ChEBI" id="CHEBI:33019"/>
        <dbReference type="ChEBI" id="CHEBI:37565"/>
        <dbReference type="ChEBI" id="CHEBI:57527"/>
        <dbReference type="ChEBI" id="CHEBI:58409"/>
        <dbReference type="EC" id="2.7.7.13"/>
    </reaction>
</comment>
<dbReference type="GO" id="GO:0005525">
    <property type="term" value="F:GTP binding"/>
    <property type="evidence" value="ECO:0007669"/>
    <property type="project" value="UniProtKB-KW"/>
</dbReference>
<evidence type="ECO:0000256" key="1">
    <source>
        <dbReference type="ARBA" id="ARBA00006115"/>
    </source>
</evidence>
<dbReference type="NCBIfam" id="TIGR01479">
    <property type="entry name" value="GMP_PMI"/>
    <property type="match status" value="1"/>
</dbReference>
<keyword evidence="4 12" id="KW-0548">Nucleotidyltransferase</keyword>
<dbReference type="Pfam" id="PF01050">
    <property type="entry name" value="MannoseP_isomer"/>
    <property type="match status" value="1"/>
</dbReference>
<dbReference type="Gene3D" id="3.90.550.10">
    <property type="entry name" value="Spore Coat Polysaccharide Biosynthesis Protein SpsA, Chain A"/>
    <property type="match status" value="1"/>
</dbReference>
<dbReference type="InterPro" id="IPR049577">
    <property type="entry name" value="GMPP_N"/>
</dbReference>
<name>A0A318SN42_9BURK</name>
<comment type="similarity">
    <text evidence="1 8">Belongs to the mannose-6-phosphate isomerase type 2 family.</text>
</comment>
<dbReference type="GO" id="GO:0004475">
    <property type="term" value="F:mannose-1-phosphate guanylyltransferase (GTP) activity"/>
    <property type="evidence" value="ECO:0007669"/>
    <property type="project" value="UniProtKB-EC"/>
</dbReference>
<evidence type="ECO:0000313" key="13">
    <source>
        <dbReference type="Proteomes" id="UP000247540"/>
    </source>
</evidence>
<dbReference type="InterPro" id="IPR029044">
    <property type="entry name" value="Nucleotide-diphossugar_trans"/>
</dbReference>
<dbReference type="InterPro" id="IPR054566">
    <property type="entry name" value="ManC/GMP-like_b-helix"/>
</dbReference>
<dbReference type="InterPro" id="IPR006375">
    <property type="entry name" value="Man1P_GuaTrfase/Man6P_Isoase"/>
</dbReference>
<sequence length="478" mass="51842">MVLCGGSGSRLWPLSRESQPKQFLALTGAETMLQQTVRRTDGLPPSEVVVDSAPIVVCNEAHRFMAAQQLAAVGVRTDRILLESGGRNTAPALTLAALLARREDADPLLLVMPADHAVADVPGLQAAVLAALDACASGAMCTFGVVPVRPETGYGYIRRGAAHGGGLFGIASFAEKPDSAHAQQYLASGEYLWNSGMFMVRSSVWLAAIARYRADISEACIDAMAAAAQDGDFVRPDAQAWSACPSDSIDYAVMERLPRNPELGIAARVVPLDAGWSDVGAWDALWQLRPHDPHGNARVGDTLMLHSTDCLVMASGRLVAGIGLRNLVIVETPDAVLVADKTRVQEVRDMVAQLKASGHASANTHRKVQRPWGWYDSIDQGERFQVKRIVVHPGASLSLQLHHHRAEHWVVVKGIARITNGDRAFVLRENESTYIPRGHKHRLANPGPEPLEIIEVQSGDYLGEDDIVRFEDDYDRMA</sequence>
<dbReference type="InterPro" id="IPR051161">
    <property type="entry name" value="Mannose-6P_isomerase_type2"/>
</dbReference>
<evidence type="ECO:0000256" key="2">
    <source>
        <dbReference type="ARBA" id="ARBA00012387"/>
    </source>
</evidence>
<keyword evidence="5" id="KW-0547">Nucleotide-binding</keyword>
<keyword evidence="13" id="KW-1185">Reference proteome</keyword>
<evidence type="ECO:0000256" key="3">
    <source>
        <dbReference type="ARBA" id="ARBA00022679"/>
    </source>
</evidence>
<keyword evidence="3 12" id="KW-0808">Transferase</keyword>
<dbReference type="AlphaFoldDB" id="A0A318SN42"/>
<keyword evidence="6" id="KW-0342">GTP-binding</keyword>